<name>A0A8I0N023_9GAMM</name>
<proteinExistence type="predicted"/>
<protein>
    <submittedName>
        <fullName evidence="1">Uncharacterized protein</fullName>
    </submittedName>
</protein>
<evidence type="ECO:0000313" key="2">
    <source>
        <dbReference type="Proteomes" id="UP000660708"/>
    </source>
</evidence>
<sequence length="159" mass="18222">MKSIYTITAAAMTIIAGSAEAYRDECPTGGYWEEVVRNVRVCDTRQETYTVTHKTCNYNGVLHLGHLWEQPNSYLSPTKFVWDTQHAISTCPATNYKTESVTYWYNNSWGGQSMGQANYTGWLNLLSESSYTTEHTRTVETNCRTEQRTTRVFRCGFEP</sequence>
<gene>
    <name evidence="1" type="ORF">PPEP_b0996</name>
</gene>
<organism evidence="1 2">
    <name type="scientific">Pseudoalteromonas peptidolytica F12-50-A1</name>
    <dbReference type="NCBI Taxonomy" id="1315280"/>
    <lineage>
        <taxon>Bacteria</taxon>
        <taxon>Pseudomonadati</taxon>
        <taxon>Pseudomonadota</taxon>
        <taxon>Gammaproteobacteria</taxon>
        <taxon>Alteromonadales</taxon>
        <taxon>Pseudoalteromonadaceae</taxon>
        <taxon>Pseudoalteromonas</taxon>
    </lineage>
</organism>
<accession>A0A8I0N023</accession>
<dbReference type="EMBL" id="AQHF01000034">
    <property type="protein sequence ID" value="MBE0349085.1"/>
    <property type="molecule type" value="Genomic_DNA"/>
</dbReference>
<dbReference type="RefSeq" id="WP_147390393.1">
    <property type="nucleotide sequence ID" value="NZ_AQHF01000034.1"/>
</dbReference>
<comment type="caution">
    <text evidence="1">The sequence shown here is derived from an EMBL/GenBank/DDBJ whole genome shotgun (WGS) entry which is preliminary data.</text>
</comment>
<evidence type="ECO:0000313" key="1">
    <source>
        <dbReference type="EMBL" id="MBE0349085.1"/>
    </source>
</evidence>
<keyword evidence="2" id="KW-1185">Reference proteome</keyword>
<reference evidence="1 2" key="1">
    <citation type="submission" date="2015-06" db="EMBL/GenBank/DDBJ databases">
        <title>Genome sequence of Pseudoalteromonas peptidolytica.</title>
        <authorList>
            <person name="Xie B.-B."/>
            <person name="Rong J.-C."/>
            <person name="Qin Q.-L."/>
            <person name="Zhang Y.-Z."/>
        </authorList>
    </citation>
    <scope>NUCLEOTIDE SEQUENCE [LARGE SCALE GENOMIC DNA]</scope>
    <source>
        <strain evidence="1 2">F12-50-A1</strain>
    </source>
</reference>
<dbReference type="Proteomes" id="UP000660708">
    <property type="component" value="Unassembled WGS sequence"/>
</dbReference>
<dbReference type="AlphaFoldDB" id="A0A8I0N023"/>